<dbReference type="Proteomes" id="UP000055045">
    <property type="component" value="Unassembled WGS sequence"/>
</dbReference>
<dbReference type="STRING" id="48697.A0A101MNY6"/>
<evidence type="ECO:0000313" key="1">
    <source>
        <dbReference type="EMBL" id="KUM64033.1"/>
    </source>
</evidence>
<name>A0A101MNY6_PENFR</name>
<keyword evidence="2" id="KW-1185">Reference proteome</keyword>
<dbReference type="AlphaFoldDB" id="A0A101MNY6"/>
<dbReference type="OrthoDB" id="4364812at2759"/>
<sequence>MEDMTGPPWGTLAVEQYFITNWDYSSTETTDQQRTRLVAGFLDLNLIPIEWLDEDWESLSNPPRAPTAEEIDTILRPYRVDALRWRAADMFHDEASPVLLRTYYSTEEGERAKDDELVHRWVESGPFDGESWWAVLDNAEHFDFVSDWRRIYEILPEVAGPLSPEVEDGWVPRFRGPEYFDYIRPEFKAQLAEAKEKNPEEWREGGRDTIIESLAMRLHKLSTRTYLILMDQEAFQSGSPLLLYLDGFRNIVREGRLDPELHDLFGIISKWMNSELLENTVVGDKYRVSGELGKELYQLTEDDLANPSEKK</sequence>
<gene>
    <name evidence="1" type="ORF">ACN42_g3075</name>
</gene>
<dbReference type="EMBL" id="LLXE01000058">
    <property type="protein sequence ID" value="KUM64033.1"/>
    <property type="molecule type" value="Genomic_DNA"/>
</dbReference>
<accession>A0A101MNY6</accession>
<comment type="caution">
    <text evidence="1">The sequence shown here is derived from an EMBL/GenBank/DDBJ whole genome shotgun (WGS) entry which is preliminary data.</text>
</comment>
<evidence type="ECO:0000313" key="2">
    <source>
        <dbReference type="Proteomes" id="UP000055045"/>
    </source>
</evidence>
<organism evidence="1 2">
    <name type="scientific">Penicillium freii</name>
    <dbReference type="NCBI Taxonomy" id="48697"/>
    <lineage>
        <taxon>Eukaryota</taxon>
        <taxon>Fungi</taxon>
        <taxon>Dikarya</taxon>
        <taxon>Ascomycota</taxon>
        <taxon>Pezizomycotina</taxon>
        <taxon>Eurotiomycetes</taxon>
        <taxon>Eurotiomycetidae</taxon>
        <taxon>Eurotiales</taxon>
        <taxon>Aspergillaceae</taxon>
        <taxon>Penicillium</taxon>
    </lineage>
</organism>
<protein>
    <submittedName>
        <fullName evidence="1">Uncharacterized protein</fullName>
    </submittedName>
</protein>
<proteinExistence type="predicted"/>
<reference evidence="1 2" key="1">
    <citation type="submission" date="2015-10" db="EMBL/GenBank/DDBJ databases">
        <title>Genome sequencing of Penicillium freii.</title>
        <authorList>
            <person name="Nguyen H.D."/>
            <person name="Visagie C.M."/>
            <person name="Seifert K.A."/>
        </authorList>
    </citation>
    <scope>NUCLEOTIDE SEQUENCE [LARGE SCALE GENOMIC DNA]</scope>
    <source>
        <strain evidence="1 2">DAOM 242723</strain>
    </source>
</reference>